<feature type="region of interest" description="Disordered" evidence="1">
    <location>
        <begin position="149"/>
        <end position="177"/>
    </location>
</feature>
<evidence type="ECO:0000256" key="1">
    <source>
        <dbReference type="SAM" id="MobiDB-lite"/>
    </source>
</evidence>
<feature type="compositionally biased region" description="Basic and acidic residues" evidence="1">
    <location>
        <begin position="535"/>
        <end position="544"/>
    </location>
</feature>
<feature type="compositionally biased region" description="Polar residues" evidence="1">
    <location>
        <begin position="496"/>
        <end position="512"/>
    </location>
</feature>
<dbReference type="Proteomes" id="UP001567538">
    <property type="component" value="Unassembled WGS sequence"/>
</dbReference>
<dbReference type="EMBL" id="JBEAFC010000001">
    <property type="protein sequence ID" value="KAL1568785.1"/>
    <property type="molecule type" value="Genomic_DNA"/>
</dbReference>
<feature type="region of interest" description="Disordered" evidence="1">
    <location>
        <begin position="358"/>
        <end position="409"/>
    </location>
</feature>
<name>A0ABD1IJ89_SALDI</name>
<dbReference type="AlphaFoldDB" id="A0ABD1IJ89"/>
<feature type="compositionally biased region" description="Basic and acidic residues" evidence="1">
    <location>
        <begin position="154"/>
        <end position="163"/>
    </location>
</feature>
<reference evidence="3 4" key="1">
    <citation type="submission" date="2024-06" db="EMBL/GenBank/DDBJ databases">
        <title>A chromosome level genome sequence of Diviner's sage (Salvia divinorum).</title>
        <authorList>
            <person name="Ford S.A."/>
            <person name="Ro D.-K."/>
            <person name="Ness R.W."/>
            <person name="Phillips M.A."/>
        </authorList>
    </citation>
    <scope>NUCLEOTIDE SEQUENCE [LARGE SCALE GENOMIC DNA]</scope>
    <source>
        <strain evidence="3">SAF-2024a</strain>
        <tissue evidence="3">Leaf</tissue>
    </source>
</reference>
<dbReference type="InterPro" id="IPR015216">
    <property type="entry name" value="SANTA"/>
</dbReference>
<sequence>MTSPSTSAPFHRANSCNFQKSHFQRTVCLADWWLVKSENEVQGRRLAVGGLTDRGKQARREFTSAPILKSYDDFTIETTDGICVILKGFINKDRTLEHGFLSDVFNHFVFGFPLYWKEYDEKFLGKEPPSKDIVTDKFSDQLSQGHGLIGGAHPHLDSHEKDLGSQGRIEAKGRRKGKQAKSLDVQFSLKHIVSGLQEESYCGGGTCVEDHTAPLIPANCLESEIKSLSDLSCDTSIKVPTVINKDTDYSQLSDKGGTLFACHLYNKKIKRGDDNSRKIMDKKANTNSDWDMSSEVKIPSHSEVRAMARSKRKFRMIEMNNQKSTGISDCEKIRFNSISSVGYGNVESRLVVDQEPVSSNNWNSEDKGIREIKSRSSTHKAKNEAEGLPSTPAVTTKSHDSHCTPVSAGNQRDTLRMKEMNNQRSTGIADIEKIGFNSISSIGSGKVESELVVDQEPDKGIRELKTRSSTHKAKNKAEELPFTPAVSTKSHDSHHTPTSADNQRGTLTNRKSSLSEKAKALGKSTRQKFVPVSKETPEREKEKGWNASPQSYSFNRSRSGRLLMPTLEFWRNQRAIYDTDRTITGVEEGMDP</sequence>
<evidence type="ECO:0000313" key="3">
    <source>
        <dbReference type="EMBL" id="KAL1568785.1"/>
    </source>
</evidence>
<proteinExistence type="predicted"/>
<accession>A0ABD1IJ89</accession>
<feature type="compositionally biased region" description="Basic and acidic residues" evidence="1">
    <location>
        <begin position="364"/>
        <end position="374"/>
    </location>
</feature>
<gene>
    <name evidence="3" type="ORF">AAHA92_00351</name>
</gene>
<comment type="caution">
    <text evidence="3">The sequence shown here is derived from an EMBL/GenBank/DDBJ whole genome shotgun (WGS) entry which is preliminary data.</text>
</comment>
<evidence type="ECO:0000259" key="2">
    <source>
        <dbReference type="Pfam" id="PF09133"/>
    </source>
</evidence>
<dbReference type="PANTHER" id="PTHR35311">
    <property type="entry name" value="KINETOCHORE-ASSOCIATED PROTEIN KNL-2 HOMOLOG"/>
    <property type="match status" value="1"/>
</dbReference>
<feature type="compositionally biased region" description="Basic and acidic residues" evidence="1">
    <location>
        <begin position="456"/>
        <end position="466"/>
    </location>
</feature>
<protein>
    <submittedName>
        <fullName evidence="3">Kinetochore-associated protein KNL-2</fullName>
    </submittedName>
</protein>
<dbReference type="PANTHER" id="PTHR35311:SF9">
    <property type="entry name" value="KINETOCHORE-ASSOCIATED PROTEIN KNL-2 HOMOLOG"/>
    <property type="match status" value="1"/>
</dbReference>
<organism evidence="3 4">
    <name type="scientific">Salvia divinorum</name>
    <name type="common">Maria pastora</name>
    <name type="synonym">Diviner's sage</name>
    <dbReference type="NCBI Taxonomy" id="28513"/>
    <lineage>
        <taxon>Eukaryota</taxon>
        <taxon>Viridiplantae</taxon>
        <taxon>Streptophyta</taxon>
        <taxon>Embryophyta</taxon>
        <taxon>Tracheophyta</taxon>
        <taxon>Spermatophyta</taxon>
        <taxon>Magnoliopsida</taxon>
        <taxon>eudicotyledons</taxon>
        <taxon>Gunneridae</taxon>
        <taxon>Pentapetalae</taxon>
        <taxon>asterids</taxon>
        <taxon>lamiids</taxon>
        <taxon>Lamiales</taxon>
        <taxon>Lamiaceae</taxon>
        <taxon>Nepetoideae</taxon>
        <taxon>Mentheae</taxon>
        <taxon>Salviinae</taxon>
        <taxon>Salvia</taxon>
        <taxon>Salvia subgen. Calosphace</taxon>
    </lineage>
</organism>
<evidence type="ECO:0000313" key="4">
    <source>
        <dbReference type="Proteomes" id="UP001567538"/>
    </source>
</evidence>
<feature type="region of interest" description="Disordered" evidence="1">
    <location>
        <begin position="450"/>
        <end position="556"/>
    </location>
</feature>
<feature type="domain" description="SANTA" evidence="2">
    <location>
        <begin position="27"/>
        <end position="119"/>
    </location>
</feature>
<feature type="compositionally biased region" description="Polar residues" evidence="1">
    <location>
        <begin position="547"/>
        <end position="556"/>
    </location>
</feature>
<dbReference type="InterPro" id="IPR053090">
    <property type="entry name" value="Centromere_KNL-2_homolog"/>
</dbReference>
<keyword evidence="4" id="KW-1185">Reference proteome</keyword>
<dbReference type="Pfam" id="PF09133">
    <property type="entry name" value="SANTA"/>
    <property type="match status" value="1"/>
</dbReference>